<gene>
    <name evidence="3" type="ORF">ACIGXA_32795</name>
</gene>
<keyword evidence="4" id="KW-1185">Reference proteome</keyword>
<dbReference type="RefSeq" id="WP_399655993.1">
    <property type="nucleotide sequence ID" value="NZ_JBITYG010000011.1"/>
</dbReference>
<sequence length="538" mass="54312">MSTERNDDTMEHPVPRRRLRSPLAVAAMAAAVLVAGGGGAYWATANAGSSAPDRSESKPPAPLALDGAKTGMAAGTDSGSAAPAGAQYQVTKPLPAGPKAAPVYRPHGDVTQAAVEKLAKALEVPGPVKLDHDFWRAGGTPDGSGPFLQVNRSGEGNWSYSRLGPIAKCYRTTPMKPGVPSAPGAGASSGGGLDSPVCSGPPVASADGAGSTSTEPSSSGPAGTSDSAVSEDRAKQAAAPALAALGLTGARVDASETAGAVRMVNADPVVGGLPTHGWRTTLRIGADGQLSGGYGLLAALDKGDQYPVIDAAQALKQLETAGAGGTDHGVGGTCPEPLPKAPTAPSDDKTLPRSMPCVPGAEQKLDVRGATFGLSAQFVSGARALVPSWLFDVAQAGVAKAHTVAQPAVDARYIQRTAPGTGLPSEPGGTGTTAPTQPADPGQPADPSTQKKQKAASYTVRGNVLELHFWAGVCSTYAATAEESDTAVTVRITETPDPAHRVCVMLAKDTTRTVQLAKPLGDRKVVDLYDGTVVPLKK</sequence>
<evidence type="ECO:0000313" key="4">
    <source>
        <dbReference type="Proteomes" id="UP001614394"/>
    </source>
</evidence>
<feature type="compositionally biased region" description="Low complexity" evidence="1">
    <location>
        <begin position="432"/>
        <end position="447"/>
    </location>
</feature>
<accession>A0ABW8CIW6</accession>
<protein>
    <recommendedName>
        <fullName evidence="5">Large membrane protein</fullName>
    </recommendedName>
</protein>
<keyword evidence="2" id="KW-0812">Transmembrane</keyword>
<feature type="transmembrane region" description="Helical" evidence="2">
    <location>
        <begin position="21"/>
        <end position="43"/>
    </location>
</feature>
<feature type="compositionally biased region" description="Basic and acidic residues" evidence="1">
    <location>
        <begin position="1"/>
        <end position="14"/>
    </location>
</feature>
<feature type="compositionally biased region" description="Low complexity" evidence="1">
    <location>
        <begin position="208"/>
        <end position="225"/>
    </location>
</feature>
<evidence type="ECO:0000256" key="2">
    <source>
        <dbReference type="SAM" id="Phobius"/>
    </source>
</evidence>
<name>A0ABW8CIW6_9ACTN</name>
<proteinExistence type="predicted"/>
<evidence type="ECO:0000256" key="1">
    <source>
        <dbReference type="SAM" id="MobiDB-lite"/>
    </source>
</evidence>
<dbReference type="EMBL" id="JBITYG010000011">
    <property type="protein sequence ID" value="MFI9105300.1"/>
    <property type="molecule type" value="Genomic_DNA"/>
</dbReference>
<organism evidence="3 4">
    <name type="scientific">Streptomyces fildesensis</name>
    <dbReference type="NCBI Taxonomy" id="375757"/>
    <lineage>
        <taxon>Bacteria</taxon>
        <taxon>Bacillati</taxon>
        <taxon>Actinomycetota</taxon>
        <taxon>Actinomycetes</taxon>
        <taxon>Kitasatosporales</taxon>
        <taxon>Streptomycetaceae</taxon>
        <taxon>Streptomyces</taxon>
    </lineage>
</organism>
<keyword evidence="2" id="KW-1133">Transmembrane helix</keyword>
<feature type="region of interest" description="Disordered" evidence="1">
    <location>
        <begin position="417"/>
        <end position="455"/>
    </location>
</feature>
<evidence type="ECO:0000313" key="3">
    <source>
        <dbReference type="EMBL" id="MFI9105300.1"/>
    </source>
</evidence>
<feature type="region of interest" description="Disordered" evidence="1">
    <location>
        <begin position="43"/>
        <end position="85"/>
    </location>
</feature>
<keyword evidence="2" id="KW-0472">Membrane</keyword>
<evidence type="ECO:0008006" key="5">
    <source>
        <dbReference type="Google" id="ProtNLM"/>
    </source>
</evidence>
<comment type="caution">
    <text evidence="3">The sequence shown here is derived from an EMBL/GenBank/DDBJ whole genome shotgun (WGS) entry which is preliminary data.</text>
</comment>
<feature type="region of interest" description="Disordered" evidence="1">
    <location>
        <begin position="180"/>
        <end position="235"/>
    </location>
</feature>
<feature type="region of interest" description="Disordered" evidence="1">
    <location>
        <begin position="332"/>
        <end position="352"/>
    </location>
</feature>
<dbReference type="Proteomes" id="UP001614394">
    <property type="component" value="Unassembled WGS sequence"/>
</dbReference>
<feature type="region of interest" description="Disordered" evidence="1">
    <location>
        <begin position="1"/>
        <end position="21"/>
    </location>
</feature>
<reference evidence="3 4" key="1">
    <citation type="submission" date="2024-10" db="EMBL/GenBank/DDBJ databases">
        <title>The Natural Products Discovery Center: Release of the First 8490 Sequenced Strains for Exploring Actinobacteria Biosynthetic Diversity.</title>
        <authorList>
            <person name="Kalkreuter E."/>
            <person name="Kautsar S.A."/>
            <person name="Yang D."/>
            <person name="Bader C.D."/>
            <person name="Teijaro C.N."/>
            <person name="Fluegel L."/>
            <person name="Davis C.M."/>
            <person name="Simpson J.R."/>
            <person name="Lauterbach L."/>
            <person name="Steele A.D."/>
            <person name="Gui C."/>
            <person name="Meng S."/>
            <person name="Li G."/>
            <person name="Viehrig K."/>
            <person name="Ye F."/>
            <person name="Su P."/>
            <person name="Kiefer A.F."/>
            <person name="Nichols A."/>
            <person name="Cepeda A.J."/>
            <person name="Yan W."/>
            <person name="Fan B."/>
            <person name="Jiang Y."/>
            <person name="Adhikari A."/>
            <person name="Zheng C.-J."/>
            <person name="Schuster L."/>
            <person name="Cowan T.M."/>
            <person name="Smanski M.J."/>
            <person name="Chevrette M.G."/>
            <person name="De Carvalho L.P.S."/>
            <person name="Shen B."/>
        </authorList>
    </citation>
    <scope>NUCLEOTIDE SEQUENCE [LARGE SCALE GENOMIC DNA]</scope>
    <source>
        <strain evidence="3 4">NPDC053399</strain>
    </source>
</reference>